<evidence type="ECO:0000256" key="9">
    <source>
        <dbReference type="PIRSR" id="PIRSR000241-2"/>
    </source>
</evidence>
<feature type="binding site" evidence="9">
    <location>
        <position position="181"/>
    </location>
    <ligand>
        <name>urate</name>
        <dbReference type="ChEBI" id="CHEBI:17775"/>
    </ligand>
</feature>
<feature type="binding site" evidence="9">
    <location>
        <position position="181"/>
    </location>
    <ligand>
        <name>5-hydroxyisourate</name>
        <dbReference type="ChEBI" id="CHEBI:18072"/>
    </ligand>
</feature>
<feature type="binding site" evidence="9">
    <location>
        <position position="257"/>
    </location>
    <ligand>
        <name>5-hydroxyisourate</name>
        <dbReference type="ChEBI" id="CHEBI:18072"/>
    </ligand>
</feature>
<sequence>MAEVNGRYGKTKVRVVRVRKTPPKSAGAGPWHELMEVEVETLLEGSFLEAYTHGDNGRIVPTDTVKNTTYVIAKKSNFDSIEDFGLALMRHFLSRHSHIDRVTVTLTEKLWNRLTVSGKPHEHVFSATGPEKRVATCVGSRSGPYSVTSGIEDLKLMKTTQSGFEGYIVDEYTTLPPAKDRIFCTKVDAKWTYGAPLPEGQFHLLHDKIRDSMMEVFAGPPEGGEYSPSVQETMYKMGLRAMEVCPSVQSVKLVLPNIHHFPFDIGRFGLTNQQEILYPTDDPSGLIECEVTRARARL</sequence>
<comment type="subcellular location">
    <subcellularLocation>
        <location evidence="1 7">Peroxisome</location>
    </subcellularLocation>
</comment>
<feature type="binding site" evidence="9">
    <location>
        <position position="257"/>
    </location>
    <ligand>
        <name>urate</name>
        <dbReference type="ChEBI" id="CHEBI:17775"/>
    </ligand>
</feature>
<feature type="binding site" evidence="9">
    <location>
        <position position="62"/>
    </location>
    <ligand>
        <name>5-hydroxyisourate</name>
        <dbReference type="ChEBI" id="CHEBI:18072"/>
    </ligand>
</feature>
<feature type="binding site" evidence="9">
    <location>
        <position position="62"/>
    </location>
    <ligand>
        <name>O2</name>
        <dbReference type="ChEBI" id="CHEBI:15379"/>
    </ligand>
</feature>
<dbReference type="InParanoid" id="A0A0G4F7D3"/>
<dbReference type="EC" id="1.7.3.3" evidence="7 10"/>
<feature type="binding site" evidence="9">
    <location>
        <position position="230"/>
    </location>
    <ligand>
        <name>urate</name>
        <dbReference type="ChEBI" id="CHEBI:17775"/>
    </ligand>
</feature>
<proteinExistence type="inferred from homology"/>
<feature type="active site" description="Charge relay system" evidence="8">
    <location>
        <position position="62"/>
    </location>
</feature>
<feature type="binding site" evidence="9">
    <location>
        <position position="63"/>
    </location>
    <ligand>
        <name>5-hydroxyisourate</name>
        <dbReference type="ChEBI" id="CHEBI:18072"/>
    </ligand>
</feature>
<evidence type="ECO:0000256" key="2">
    <source>
        <dbReference type="ARBA" id="ARBA00004831"/>
    </source>
</evidence>
<dbReference type="GO" id="GO:0019628">
    <property type="term" value="P:urate catabolic process"/>
    <property type="evidence" value="ECO:0007669"/>
    <property type="project" value="UniProtKB-UniPathway"/>
</dbReference>
<keyword evidence="4 7" id="KW-0659">Purine metabolism</keyword>
<feature type="binding site" evidence="9">
    <location>
        <position position="231"/>
    </location>
    <ligand>
        <name>urate</name>
        <dbReference type="ChEBI" id="CHEBI:17775"/>
    </ligand>
</feature>
<organism evidence="11 12">
    <name type="scientific">Vitrella brassicaformis (strain CCMP3155)</name>
    <dbReference type="NCBI Taxonomy" id="1169540"/>
    <lineage>
        <taxon>Eukaryota</taxon>
        <taxon>Sar</taxon>
        <taxon>Alveolata</taxon>
        <taxon>Colpodellida</taxon>
        <taxon>Vitrellaceae</taxon>
        <taxon>Vitrella</taxon>
    </lineage>
</organism>
<evidence type="ECO:0000256" key="3">
    <source>
        <dbReference type="ARBA" id="ARBA00009760"/>
    </source>
</evidence>
<feature type="binding site" evidence="9">
    <location>
        <position position="231"/>
    </location>
    <ligand>
        <name>5-hydroxyisourate</name>
        <dbReference type="ChEBI" id="CHEBI:18072"/>
    </ligand>
</feature>
<keyword evidence="6 7" id="KW-0576">Peroxisome</keyword>
<reference evidence="11 12" key="1">
    <citation type="submission" date="2014-11" db="EMBL/GenBank/DDBJ databases">
        <authorList>
            <person name="Zhu J."/>
            <person name="Qi W."/>
            <person name="Song R."/>
        </authorList>
    </citation>
    <scope>NUCLEOTIDE SEQUENCE [LARGE SCALE GENOMIC DNA]</scope>
</reference>
<dbReference type="STRING" id="1169540.A0A0G4F7D3"/>
<dbReference type="OMA" id="ATMYKMS"/>
<dbReference type="PANTHER" id="PTHR42874">
    <property type="entry name" value="URICASE"/>
    <property type="match status" value="1"/>
</dbReference>
<dbReference type="PRINTS" id="PR00093">
    <property type="entry name" value="URICASE"/>
</dbReference>
<evidence type="ECO:0000256" key="10">
    <source>
        <dbReference type="RuleBase" id="RU004455"/>
    </source>
</evidence>
<dbReference type="GO" id="GO:0004846">
    <property type="term" value="F:urate oxidase activity"/>
    <property type="evidence" value="ECO:0007669"/>
    <property type="project" value="UniProtKB-EC"/>
</dbReference>
<protein>
    <recommendedName>
        <fullName evidence="7 10">Uricase</fullName>
        <ecNumber evidence="7 10">1.7.3.3</ecNumber>
    </recommendedName>
    <alternativeName>
        <fullName evidence="7">Urate oxidase</fullName>
    </alternativeName>
</protein>
<dbReference type="GO" id="GO:0006145">
    <property type="term" value="P:purine nucleobase catabolic process"/>
    <property type="evidence" value="ECO:0007669"/>
    <property type="project" value="TreeGrafter"/>
</dbReference>
<feature type="active site" description="Charge relay system" evidence="8">
    <location>
        <position position="259"/>
    </location>
</feature>
<dbReference type="VEuPathDB" id="CryptoDB:Vbra_14669"/>
<evidence type="ECO:0000313" key="12">
    <source>
        <dbReference type="Proteomes" id="UP000041254"/>
    </source>
</evidence>
<dbReference type="Proteomes" id="UP000041254">
    <property type="component" value="Unassembled WGS sequence"/>
</dbReference>
<dbReference type="PANTHER" id="PTHR42874:SF1">
    <property type="entry name" value="URICASE"/>
    <property type="match status" value="1"/>
</dbReference>
<dbReference type="NCBIfam" id="TIGR03383">
    <property type="entry name" value="urate_oxi"/>
    <property type="match status" value="1"/>
</dbReference>
<evidence type="ECO:0000256" key="5">
    <source>
        <dbReference type="ARBA" id="ARBA00023002"/>
    </source>
</evidence>
<evidence type="ECO:0000313" key="11">
    <source>
        <dbReference type="EMBL" id="CEM08623.1"/>
    </source>
</evidence>
<name>A0A0G4F7D3_VITBC</name>
<dbReference type="PIRSF" id="PIRSF000241">
    <property type="entry name" value="Urate_oxidase"/>
    <property type="match status" value="1"/>
</dbReference>
<dbReference type="AlphaFoldDB" id="A0A0G4F7D3"/>
<dbReference type="UniPathway" id="UPA00394">
    <property type="reaction ID" value="UER00650"/>
</dbReference>
<dbReference type="InterPro" id="IPR002042">
    <property type="entry name" value="Uricase"/>
</dbReference>
<accession>A0A0G4F7D3</accession>
<dbReference type="EMBL" id="CDMY01000385">
    <property type="protein sequence ID" value="CEM08623.1"/>
    <property type="molecule type" value="Genomic_DNA"/>
</dbReference>
<comment type="catalytic activity">
    <reaction evidence="7 10">
        <text>urate + O2 + H2O = 5-hydroxyisourate + H2O2</text>
        <dbReference type="Rhea" id="RHEA:21368"/>
        <dbReference type="ChEBI" id="CHEBI:15377"/>
        <dbReference type="ChEBI" id="CHEBI:15379"/>
        <dbReference type="ChEBI" id="CHEBI:16240"/>
        <dbReference type="ChEBI" id="CHEBI:17775"/>
        <dbReference type="ChEBI" id="CHEBI:18072"/>
        <dbReference type="EC" id="1.7.3.3"/>
    </reaction>
</comment>
<dbReference type="Gene3D" id="3.10.270.10">
    <property type="entry name" value="Urate Oxidase"/>
    <property type="match status" value="1"/>
</dbReference>
<comment type="pathway">
    <text evidence="2 7">Purine metabolism; urate degradation; (S)-allantoin from urate: step 1/3.</text>
</comment>
<feature type="binding site" evidence="9">
    <location>
        <position position="257"/>
    </location>
    <ligand>
        <name>O2</name>
        <dbReference type="ChEBI" id="CHEBI:15379"/>
    </ligand>
</feature>
<comment type="similarity">
    <text evidence="3 7 10">Belongs to the uricase family.</text>
</comment>
<gene>
    <name evidence="11" type="ORF">Vbra_14669</name>
</gene>
<dbReference type="OrthoDB" id="9992118at2759"/>
<comment type="function">
    <text evidence="7 10">Catalyzes the oxidation of uric acid to 5-hydroxyisourate, which is further processed to form (S)-allantoin.</text>
</comment>
<evidence type="ECO:0000256" key="7">
    <source>
        <dbReference type="PIRNR" id="PIRNR000241"/>
    </source>
</evidence>
<dbReference type="SUPFAM" id="SSF55620">
    <property type="entry name" value="Tetrahydrobiopterin biosynthesis enzymes-like"/>
    <property type="match status" value="2"/>
</dbReference>
<feature type="binding site" evidence="9">
    <location>
        <position position="62"/>
    </location>
    <ligand>
        <name>urate</name>
        <dbReference type="ChEBI" id="CHEBI:17775"/>
    </ligand>
</feature>
<evidence type="ECO:0000256" key="8">
    <source>
        <dbReference type="PIRSR" id="PIRSR000241-1"/>
    </source>
</evidence>
<keyword evidence="12" id="KW-1185">Reference proteome</keyword>
<feature type="binding site" evidence="9">
    <location>
        <position position="63"/>
    </location>
    <ligand>
        <name>urate</name>
        <dbReference type="ChEBI" id="CHEBI:17775"/>
    </ligand>
</feature>
<dbReference type="FunFam" id="3.10.270.10:FF:000001">
    <property type="entry name" value="Uricase"/>
    <property type="match status" value="1"/>
</dbReference>
<dbReference type="PhylomeDB" id="A0A0G4F7D3"/>
<feature type="active site" description="Charge relay system" evidence="8">
    <location>
        <position position="10"/>
    </location>
</feature>
<evidence type="ECO:0000256" key="6">
    <source>
        <dbReference type="ARBA" id="ARBA00023140"/>
    </source>
</evidence>
<dbReference type="Pfam" id="PF01014">
    <property type="entry name" value="Uricase"/>
    <property type="match status" value="2"/>
</dbReference>
<keyword evidence="5 7" id="KW-0560">Oxidoreductase</keyword>
<evidence type="ECO:0000256" key="1">
    <source>
        <dbReference type="ARBA" id="ARBA00004275"/>
    </source>
</evidence>
<feature type="binding site" evidence="9">
    <location>
        <position position="164"/>
    </location>
    <ligand>
        <name>5-hydroxyisourate</name>
        <dbReference type="ChEBI" id="CHEBI:18072"/>
    </ligand>
</feature>
<evidence type="ECO:0000256" key="4">
    <source>
        <dbReference type="ARBA" id="ARBA00022631"/>
    </source>
</evidence>
<feature type="binding site" evidence="9">
    <location>
        <position position="230"/>
    </location>
    <ligand>
        <name>5-hydroxyisourate</name>
        <dbReference type="ChEBI" id="CHEBI:18072"/>
    </ligand>
</feature>
<feature type="binding site" evidence="9">
    <location>
        <position position="164"/>
    </location>
    <ligand>
        <name>urate</name>
        <dbReference type="ChEBI" id="CHEBI:17775"/>
    </ligand>
</feature>
<dbReference type="GO" id="GO:0005777">
    <property type="term" value="C:peroxisome"/>
    <property type="evidence" value="ECO:0007669"/>
    <property type="project" value="UniProtKB-SubCell"/>
</dbReference>